<dbReference type="InterPro" id="IPR000700">
    <property type="entry name" value="PAS-assoc_C"/>
</dbReference>
<name>A0A839HGK0_9BURK</name>
<dbReference type="CDD" id="cd00130">
    <property type="entry name" value="PAS"/>
    <property type="match status" value="1"/>
</dbReference>
<accession>A0A839HGK0</accession>
<evidence type="ECO:0000313" key="4">
    <source>
        <dbReference type="EMBL" id="MBB1161185.1"/>
    </source>
</evidence>
<dbReference type="PROSITE" id="PS50112">
    <property type="entry name" value="PAS"/>
    <property type="match status" value="1"/>
</dbReference>
<feature type="transmembrane region" description="Helical" evidence="1">
    <location>
        <begin position="316"/>
        <end position="335"/>
    </location>
</feature>
<dbReference type="SMART" id="SM00091">
    <property type="entry name" value="PAS"/>
    <property type="match status" value="1"/>
</dbReference>
<dbReference type="NCBIfam" id="TIGR00229">
    <property type="entry name" value="sensory_box"/>
    <property type="match status" value="1"/>
</dbReference>
<proteinExistence type="predicted"/>
<dbReference type="Proteomes" id="UP000586093">
    <property type="component" value="Unassembled WGS sequence"/>
</dbReference>
<dbReference type="Pfam" id="PF08448">
    <property type="entry name" value="PAS_4"/>
    <property type="match status" value="1"/>
</dbReference>
<dbReference type="InterPro" id="IPR013656">
    <property type="entry name" value="PAS_4"/>
</dbReference>
<dbReference type="RefSeq" id="WP_182661767.1">
    <property type="nucleotide sequence ID" value="NZ_JACIVI010000001.1"/>
</dbReference>
<gene>
    <name evidence="4" type="ORF">H4F90_04235</name>
</gene>
<reference evidence="4 5" key="1">
    <citation type="submission" date="2020-08" db="EMBL/GenBank/DDBJ databases">
        <title>Aquariorum lacteus gen. nov., sp. nov., a new member of the family Comamonadaceae, isolated from freshwater aquarium.</title>
        <authorList>
            <person name="Chun S.-J."/>
        </authorList>
    </citation>
    <scope>NUCLEOTIDE SEQUENCE [LARGE SCALE GENOMIC DNA]</scope>
    <source>
        <strain evidence="4 5">SJAQ100</strain>
    </source>
</reference>
<dbReference type="InterPro" id="IPR035965">
    <property type="entry name" value="PAS-like_dom_sf"/>
</dbReference>
<feature type="domain" description="PAC" evidence="3">
    <location>
        <begin position="432"/>
        <end position="485"/>
    </location>
</feature>
<sequence>MRILAPAETPPGADHEGLLQAQRWLTPAGARWAFGLMIAVVLGLALAVAAHLRSEVLVDERRQAELIARVLEDHTTRSLETIDLTLATLAGAIEGAGSSEGHTSPHKLVDAALLDPTLQGVAALRSLSLVSAEGRVLGSTRSDNVGVRIDLRRVGLRPDRPIPRLGPMQRARDLDDLAQGAPPTPQPRNLMPMVRAIEVGAFNGFYLVAVLNPDAFANHFGMTSMPSGHRASLASYDGRLLVPGADVDAQPGTDLSLMPVWAQHLPRAEHGSLIGAGIDPGEYVLAWRVLRSYPLVVVVERKLGEAMTGWADQARLIAALSLFAVAALLLLSGLATRSLRVQAEARKALAQSMAALRDREQMLSALVDNVQELMFRTDAEGRVGFVNGRWQLFSGHPQEYAIGRRLAELFVAADRQLIDGLFAPGAVVEPGAKVLARLLRRDGGERPLELVLAPLHSPKGKAPLGYTGFAIDVSEREQARSALRARGLHRPEEAGAGPL</sequence>
<dbReference type="SUPFAM" id="SSF55785">
    <property type="entry name" value="PYP-like sensor domain (PAS domain)"/>
    <property type="match status" value="1"/>
</dbReference>
<dbReference type="AlphaFoldDB" id="A0A839HGK0"/>
<dbReference type="InterPro" id="IPR000014">
    <property type="entry name" value="PAS"/>
</dbReference>
<evidence type="ECO:0000259" key="3">
    <source>
        <dbReference type="PROSITE" id="PS50113"/>
    </source>
</evidence>
<dbReference type="PROSITE" id="PS50113">
    <property type="entry name" value="PAC"/>
    <property type="match status" value="1"/>
</dbReference>
<feature type="transmembrane region" description="Helical" evidence="1">
    <location>
        <begin position="32"/>
        <end position="52"/>
    </location>
</feature>
<keyword evidence="5" id="KW-1185">Reference proteome</keyword>
<dbReference type="Gene3D" id="3.30.450.20">
    <property type="entry name" value="PAS domain"/>
    <property type="match status" value="3"/>
</dbReference>
<evidence type="ECO:0000313" key="5">
    <source>
        <dbReference type="Proteomes" id="UP000586093"/>
    </source>
</evidence>
<keyword evidence="1" id="KW-0812">Transmembrane</keyword>
<evidence type="ECO:0000259" key="2">
    <source>
        <dbReference type="PROSITE" id="PS50112"/>
    </source>
</evidence>
<comment type="caution">
    <text evidence="4">The sequence shown here is derived from an EMBL/GenBank/DDBJ whole genome shotgun (WGS) entry which is preliminary data.</text>
</comment>
<dbReference type="EMBL" id="JACIVI010000001">
    <property type="protein sequence ID" value="MBB1161185.1"/>
    <property type="molecule type" value="Genomic_DNA"/>
</dbReference>
<keyword evidence="1" id="KW-0472">Membrane</keyword>
<organism evidence="4 5">
    <name type="scientific">Aquariibacter albus</name>
    <dbReference type="NCBI Taxonomy" id="2759899"/>
    <lineage>
        <taxon>Bacteria</taxon>
        <taxon>Pseudomonadati</taxon>
        <taxon>Pseudomonadota</taxon>
        <taxon>Betaproteobacteria</taxon>
        <taxon>Burkholderiales</taxon>
        <taxon>Sphaerotilaceae</taxon>
        <taxon>Aquariibacter</taxon>
    </lineage>
</organism>
<keyword evidence="1" id="KW-1133">Transmembrane helix</keyword>
<feature type="domain" description="PAS" evidence="2">
    <location>
        <begin position="359"/>
        <end position="418"/>
    </location>
</feature>
<protein>
    <submittedName>
        <fullName evidence="4">PAS domain S-box protein</fullName>
    </submittedName>
</protein>
<evidence type="ECO:0000256" key="1">
    <source>
        <dbReference type="SAM" id="Phobius"/>
    </source>
</evidence>